<dbReference type="EMBL" id="RBDY01000038">
    <property type="protein sequence ID" value="RKN14514.1"/>
    <property type="molecule type" value="Genomic_DNA"/>
</dbReference>
<reference evidence="3 4" key="1">
    <citation type="submission" date="2018-09" db="EMBL/GenBank/DDBJ databases">
        <title>Streptomyces sp. nov. DS1-2, an endophytic actinomycete isolated from roots of Dendrobium scabrilingue.</title>
        <authorList>
            <person name="Kuncharoen N."/>
            <person name="Kudo T."/>
            <person name="Ohkuma M."/>
            <person name="Yuki M."/>
            <person name="Tanasupawat S."/>
        </authorList>
    </citation>
    <scope>NUCLEOTIDE SEQUENCE [LARGE SCALE GENOMIC DNA]</scope>
    <source>
        <strain evidence="1 4">AZ1-7</strain>
        <strain evidence="2 3">DS1-2</strain>
    </source>
</reference>
<dbReference type="AlphaFoldDB" id="A0A3A9WDS3"/>
<dbReference type="Proteomes" id="UP000275024">
    <property type="component" value="Unassembled WGS sequence"/>
</dbReference>
<evidence type="ECO:0000313" key="3">
    <source>
        <dbReference type="Proteomes" id="UP000268652"/>
    </source>
</evidence>
<evidence type="ECO:0000313" key="2">
    <source>
        <dbReference type="EMBL" id="RKN14514.1"/>
    </source>
</evidence>
<evidence type="ECO:0000313" key="4">
    <source>
        <dbReference type="Proteomes" id="UP000275024"/>
    </source>
</evidence>
<sequence>MSSFLLCVECDSLWWLEDTVDIDRAKSLNDVVAAHLGVGGNPWSGRVWADVIEPSPDVER</sequence>
<gene>
    <name evidence="2" type="ORF">D7318_29155</name>
    <name evidence="1" type="ORF">D7319_29265</name>
</gene>
<evidence type="ECO:0000313" key="1">
    <source>
        <dbReference type="EMBL" id="RKN04157.1"/>
    </source>
</evidence>
<accession>A0A3A9WDS3</accession>
<comment type="caution">
    <text evidence="1">The sequence shown here is derived from an EMBL/GenBank/DDBJ whole genome shotgun (WGS) entry which is preliminary data.</text>
</comment>
<name>A0A3A9WDS3_9ACTN</name>
<protein>
    <submittedName>
        <fullName evidence="1">Uncharacterized protein</fullName>
    </submittedName>
</protein>
<dbReference type="EMBL" id="RBDX01000039">
    <property type="protein sequence ID" value="RKN04157.1"/>
    <property type="molecule type" value="Genomic_DNA"/>
</dbReference>
<organism evidence="1 4">
    <name type="scientific">Streptomyces radicis</name>
    <dbReference type="NCBI Taxonomy" id="1750517"/>
    <lineage>
        <taxon>Bacteria</taxon>
        <taxon>Bacillati</taxon>
        <taxon>Actinomycetota</taxon>
        <taxon>Actinomycetes</taxon>
        <taxon>Kitasatosporales</taxon>
        <taxon>Streptomycetaceae</taxon>
        <taxon>Streptomyces</taxon>
    </lineage>
</organism>
<dbReference type="Proteomes" id="UP000268652">
    <property type="component" value="Unassembled WGS sequence"/>
</dbReference>
<proteinExistence type="predicted"/>
<keyword evidence="3" id="KW-1185">Reference proteome</keyword>